<name>A0A0F9WFS7_9MICR</name>
<dbReference type="GeneID" id="36319133"/>
<proteinExistence type="predicted"/>
<evidence type="ECO:0000313" key="1">
    <source>
        <dbReference type="EMBL" id="KKO75580.1"/>
    </source>
</evidence>
<dbReference type="Proteomes" id="UP000034350">
    <property type="component" value="Unassembled WGS sequence"/>
</dbReference>
<reference evidence="1 2" key="1">
    <citation type="journal article" date="2015" name="Environ. Microbiol.">
        <title>Genome analyses suggest the presence of polyploidy and recent human-driven expansions in eight global populations of the honeybee pathogen Nosema ceranae.</title>
        <authorList>
            <person name="Pelin A."/>
            <person name="Selman M."/>
            <person name="Aris-Brosou S."/>
            <person name="Farinelli L."/>
            <person name="Corradi N."/>
        </authorList>
    </citation>
    <scope>NUCLEOTIDE SEQUENCE [LARGE SCALE GENOMIC DNA]</scope>
    <source>
        <strain evidence="1 2">PA08 1199</strain>
    </source>
</reference>
<dbReference type="VEuPathDB" id="MicrosporidiaDB:AAJ76_1700029100"/>
<protein>
    <submittedName>
        <fullName evidence="1">Uncharacterized protein</fullName>
    </submittedName>
</protein>
<dbReference type="EMBL" id="JPQZ01000017">
    <property type="protein sequence ID" value="KKO75580.1"/>
    <property type="molecule type" value="Genomic_DNA"/>
</dbReference>
<accession>A0A0F9WFS7</accession>
<keyword evidence="2" id="KW-1185">Reference proteome</keyword>
<comment type="caution">
    <text evidence="1">The sequence shown here is derived from an EMBL/GenBank/DDBJ whole genome shotgun (WGS) entry which is preliminary data.</text>
</comment>
<gene>
    <name evidence="1" type="ORF">AAJ76_1700029100</name>
</gene>
<evidence type="ECO:0000313" key="2">
    <source>
        <dbReference type="Proteomes" id="UP000034350"/>
    </source>
</evidence>
<dbReference type="RefSeq" id="XP_024331322.1">
    <property type="nucleotide sequence ID" value="XM_024474222.1"/>
</dbReference>
<dbReference type="AlphaFoldDB" id="A0A0F9WFS7"/>
<organism evidence="1 2">
    <name type="scientific">Vairimorpha ceranae</name>
    <dbReference type="NCBI Taxonomy" id="40302"/>
    <lineage>
        <taxon>Eukaryota</taxon>
        <taxon>Fungi</taxon>
        <taxon>Fungi incertae sedis</taxon>
        <taxon>Microsporidia</taxon>
        <taxon>Nosematidae</taxon>
        <taxon>Vairimorpha</taxon>
    </lineage>
</organism>
<sequence>MFDKTHERRIVLLRFKKRDKLTLSTFVTKGSVIHTDKSKSCSGLISLRYKHYTVNYSKNFKDTEIGTHTNTFGKSWCAIKRTILARKRIIILSNLTLKSLHFKTFYRKKILNFY</sequence>
<dbReference type="OrthoDB" id="10067637at2759"/>